<name>A0A429XCE2_SIMTE</name>
<dbReference type="Pfam" id="PF01315">
    <property type="entry name" value="Ald_Xan_dh_C"/>
    <property type="match status" value="1"/>
</dbReference>
<dbReference type="EMBL" id="QYTW02000002">
    <property type="protein sequence ID" value="RST61136.1"/>
    <property type="molecule type" value="Genomic_DNA"/>
</dbReference>
<protein>
    <submittedName>
        <fullName evidence="4">Xanthine dehydrogenase family protein molybdopterin-binding subunit</fullName>
    </submittedName>
</protein>
<keyword evidence="2" id="KW-0560">Oxidoreductase</keyword>
<dbReference type="OrthoDB" id="9759099at2"/>
<keyword evidence="1" id="KW-0500">Molybdenum</keyword>
<dbReference type="GO" id="GO:0005506">
    <property type="term" value="F:iron ion binding"/>
    <property type="evidence" value="ECO:0007669"/>
    <property type="project" value="InterPro"/>
</dbReference>
<proteinExistence type="predicted"/>
<feature type="domain" description="Aldehyde oxidase/xanthine dehydrogenase a/b hammerhead" evidence="3">
    <location>
        <begin position="18"/>
        <end position="121"/>
    </location>
</feature>
<organism evidence="4 5">
    <name type="scientific">Siminovitchia terrae</name>
    <name type="common">Bacillus terrae</name>
    <dbReference type="NCBI Taxonomy" id="1914933"/>
    <lineage>
        <taxon>Bacteria</taxon>
        <taxon>Bacillati</taxon>
        <taxon>Bacillota</taxon>
        <taxon>Bacilli</taxon>
        <taxon>Bacillales</taxon>
        <taxon>Bacillaceae</taxon>
        <taxon>Siminovitchia</taxon>
    </lineage>
</organism>
<dbReference type="SMART" id="SM01008">
    <property type="entry name" value="Ald_Xan_dh_C"/>
    <property type="match status" value="1"/>
</dbReference>
<evidence type="ECO:0000313" key="4">
    <source>
        <dbReference type="EMBL" id="RST61136.1"/>
    </source>
</evidence>
<dbReference type="InterPro" id="IPR000674">
    <property type="entry name" value="Ald_Oxase/Xan_DH_a/b"/>
</dbReference>
<evidence type="ECO:0000259" key="3">
    <source>
        <dbReference type="SMART" id="SM01008"/>
    </source>
</evidence>
<dbReference type="SUPFAM" id="SSF54665">
    <property type="entry name" value="CO dehydrogenase molybdoprotein N-domain-like"/>
    <property type="match status" value="1"/>
</dbReference>
<dbReference type="PANTHER" id="PTHR11908">
    <property type="entry name" value="XANTHINE DEHYDROGENASE"/>
    <property type="match status" value="1"/>
</dbReference>
<dbReference type="InterPro" id="IPR037165">
    <property type="entry name" value="AldOxase/xan_DH_Mopterin-bd_sf"/>
</dbReference>
<dbReference type="SUPFAM" id="SSF56003">
    <property type="entry name" value="Molybdenum cofactor-binding domain"/>
    <property type="match status" value="1"/>
</dbReference>
<dbReference type="Pfam" id="PF02738">
    <property type="entry name" value="MoCoBD_1"/>
    <property type="match status" value="1"/>
</dbReference>
<sequence length="772" mass="84809">MNIIGQSVPRKESWEKVNGKAKYTNDFESQEMLYGKLVTSPYGHAKIEEIDTSNALEITGVRTIITGGNFPLAGEEMRDRPPIAVGRVRYYGEVVAIVVADTLATAQLAATQIGITYSPLPVVNSPSEALQPGAPLLHENLGSYEKIAGVYPVPGTNIASKIKIRKGNIKKGWEESDVTIQGSFSFNPSEHAAMETRCSFAQIHENGMVEITSSSQAPFMIKKLIALYFGLPTGSIRVKTPLVGGAYGGKASVQLEIWAYIASKAVDGRLVKIVNDREEDMVTSPGHIGLEATVKLGCTKDGILKAAELLYLWDSGAYADKSIDLARAGAVDCTGPYRIENIYCDSLSIYTNHPYPAPFRGFSHSEVHFAFERAMGMLAKKINMDPLHFRYINAIKPGDTTPTQVKLNRSNIGNVQKCITRLKELIRWDDWQRIEVDENIIRAKGVSCIWKTSTIDTNSSSGVILMFNPDGSINLMSGVVEIGTGTKTILAQILAERLKMPVEKVYVQMLVNTQNTPEHWKTVASRGTFMAGRAVLKAADDVILQLKERAACILRAPVEDLEVGYEKVFLRDDPGIHIPVKDIAYGYVYPNGNAVGGQIIGSGTYTLRHLTRMDKETGAGKPGPEWTVGAQGVEIEIDTRTYRYRLLKAVSVIDIGRVLNQKAAEGQVMGAMNMGLSFGGRETFLFDKYARVLNPQLRTYRPIRFGEQPEYIVDFVQTPQIDSPYGARGVGEHGLIGMPAALANSLSTALQVNLHHLPLTPELLWRTKEGRT</sequence>
<evidence type="ECO:0000313" key="5">
    <source>
        <dbReference type="Proteomes" id="UP000287296"/>
    </source>
</evidence>
<dbReference type="GO" id="GO:0016491">
    <property type="term" value="F:oxidoreductase activity"/>
    <property type="evidence" value="ECO:0007669"/>
    <property type="project" value="UniProtKB-KW"/>
</dbReference>
<dbReference type="InterPro" id="IPR046867">
    <property type="entry name" value="AldOxase/xan_DH_MoCoBD2"/>
</dbReference>
<comment type="caution">
    <text evidence="4">The sequence shown here is derived from an EMBL/GenBank/DDBJ whole genome shotgun (WGS) entry which is preliminary data.</text>
</comment>
<dbReference type="Gene3D" id="3.90.1170.50">
    <property type="entry name" value="Aldehyde oxidase/xanthine dehydrogenase, a/b hammerhead"/>
    <property type="match status" value="1"/>
</dbReference>
<dbReference type="Proteomes" id="UP000287296">
    <property type="component" value="Unassembled WGS sequence"/>
</dbReference>
<dbReference type="InterPro" id="IPR016208">
    <property type="entry name" value="Ald_Oxase/xanthine_DH-like"/>
</dbReference>
<dbReference type="RefSeq" id="WP_120114678.1">
    <property type="nucleotide sequence ID" value="NZ_BORI01000005.1"/>
</dbReference>
<dbReference type="AlphaFoldDB" id="A0A429XCE2"/>
<gene>
    <name evidence="4" type="ORF">D5F11_003540</name>
</gene>
<reference evidence="4 5" key="1">
    <citation type="submission" date="2018-12" db="EMBL/GenBank/DDBJ databases">
        <authorList>
            <person name="Sun L."/>
            <person name="Chen Z."/>
        </authorList>
    </citation>
    <scope>NUCLEOTIDE SEQUENCE [LARGE SCALE GENOMIC DNA]</scope>
    <source>
        <strain evidence="4 5">LMG 29736</strain>
    </source>
</reference>
<evidence type="ECO:0000256" key="1">
    <source>
        <dbReference type="ARBA" id="ARBA00022505"/>
    </source>
</evidence>
<dbReference type="PANTHER" id="PTHR11908:SF132">
    <property type="entry name" value="ALDEHYDE OXIDASE 1-RELATED"/>
    <property type="match status" value="1"/>
</dbReference>
<dbReference type="InterPro" id="IPR008274">
    <property type="entry name" value="AldOxase/xan_DH_MoCoBD1"/>
</dbReference>
<dbReference type="Pfam" id="PF20256">
    <property type="entry name" value="MoCoBD_2"/>
    <property type="match status" value="1"/>
</dbReference>
<accession>A0A429XCE2</accession>
<evidence type="ECO:0000256" key="2">
    <source>
        <dbReference type="ARBA" id="ARBA00023002"/>
    </source>
</evidence>
<dbReference type="InterPro" id="IPR036856">
    <property type="entry name" value="Ald_Oxase/Xan_DH_a/b_sf"/>
</dbReference>
<dbReference type="Gene3D" id="3.30.365.10">
    <property type="entry name" value="Aldehyde oxidase/xanthine dehydrogenase, molybdopterin binding domain"/>
    <property type="match status" value="4"/>
</dbReference>